<dbReference type="EMBL" id="BARS01049729">
    <property type="protein sequence ID" value="GAG36068.1"/>
    <property type="molecule type" value="Genomic_DNA"/>
</dbReference>
<gene>
    <name evidence="1" type="ORF">S01H1_74333</name>
</gene>
<sequence>MYNLLTMLKEKMVLGRDVLEKIEEVYQKRKDKGLIVRAKKERIRKKDTV</sequence>
<reference evidence="1" key="1">
    <citation type="journal article" date="2014" name="Front. Microbiol.">
        <title>High frequency of phylogenetically diverse reductive dehalogenase-homologous genes in deep subseafloor sedimentary metagenomes.</title>
        <authorList>
            <person name="Kawai M."/>
            <person name="Futagami T."/>
            <person name="Toyoda A."/>
            <person name="Takaki Y."/>
            <person name="Nishi S."/>
            <person name="Hori S."/>
            <person name="Arai W."/>
            <person name="Tsubouchi T."/>
            <person name="Morono Y."/>
            <person name="Uchiyama I."/>
            <person name="Ito T."/>
            <person name="Fujiyama A."/>
            <person name="Inagaki F."/>
            <person name="Takami H."/>
        </authorList>
    </citation>
    <scope>NUCLEOTIDE SEQUENCE</scope>
    <source>
        <strain evidence="1">Expedition CK06-06</strain>
    </source>
</reference>
<organism evidence="1">
    <name type="scientific">marine sediment metagenome</name>
    <dbReference type="NCBI Taxonomy" id="412755"/>
    <lineage>
        <taxon>unclassified sequences</taxon>
        <taxon>metagenomes</taxon>
        <taxon>ecological metagenomes</taxon>
    </lineage>
</organism>
<evidence type="ECO:0000313" key="1">
    <source>
        <dbReference type="EMBL" id="GAG36068.1"/>
    </source>
</evidence>
<dbReference type="AlphaFoldDB" id="X0XHF2"/>
<protein>
    <submittedName>
        <fullName evidence="1">Uncharacterized protein</fullName>
    </submittedName>
</protein>
<accession>X0XHF2</accession>
<name>X0XHF2_9ZZZZ</name>
<proteinExistence type="predicted"/>
<feature type="non-terminal residue" evidence="1">
    <location>
        <position position="49"/>
    </location>
</feature>
<comment type="caution">
    <text evidence="1">The sequence shown here is derived from an EMBL/GenBank/DDBJ whole genome shotgun (WGS) entry which is preliminary data.</text>
</comment>